<gene>
    <name evidence="7" type="primary">RvY_18597-1</name>
    <name evidence="7" type="synonym">RvY_18597.1</name>
    <name evidence="7" type="ORF">RvY_18597</name>
</gene>
<dbReference type="CDD" id="cd00637">
    <property type="entry name" value="7tm_classA_rhodopsin-like"/>
    <property type="match status" value="1"/>
</dbReference>
<accession>A0A1D1W6D1</accession>
<keyword evidence="2 5" id="KW-0812">Transmembrane</keyword>
<evidence type="ECO:0000256" key="4">
    <source>
        <dbReference type="ARBA" id="ARBA00023136"/>
    </source>
</evidence>
<evidence type="ECO:0000256" key="2">
    <source>
        <dbReference type="ARBA" id="ARBA00022692"/>
    </source>
</evidence>
<keyword evidence="4 5" id="KW-0472">Membrane</keyword>
<dbReference type="Proteomes" id="UP000186922">
    <property type="component" value="Unassembled WGS sequence"/>
</dbReference>
<comment type="subcellular location">
    <subcellularLocation>
        <location evidence="1">Membrane</location>
    </subcellularLocation>
</comment>
<evidence type="ECO:0000313" key="8">
    <source>
        <dbReference type="Proteomes" id="UP000186922"/>
    </source>
</evidence>
<dbReference type="GO" id="GO:0016020">
    <property type="term" value="C:membrane"/>
    <property type="evidence" value="ECO:0007669"/>
    <property type="project" value="UniProtKB-SubCell"/>
</dbReference>
<dbReference type="AlphaFoldDB" id="A0A1D1W6D1"/>
<evidence type="ECO:0000313" key="7">
    <source>
        <dbReference type="EMBL" id="GAV08985.1"/>
    </source>
</evidence>
<protein>
    <recommendedName>
        <fullName evidence="6">G-protein coupled receptors family 1 profile domain-containing protein</fullName>
    </recommendedName>
</protein>
<sequence length="201" mass="22437">MVTTTTIIGLVTASVPFMFTDEMEIKPPYGFCGPNTHQYAKGIQIVKMVIWVFVPSLITLASYLKIYTGLKRRRDAFYESTSTPSPQDERRLTASYSASLHCSGSEAVLAFDVSTTNRNYHRAGSRLKRLSRKMLAMLLTKLTAHMPIALFYLLTTRENRDPALNLVVLSLNFASTLFHPTPTIALLQLSDMGGGCSHRKK</sequence>
<keyword evidence="8" id="KW-1185">Reference proteome</keyword>
<name>A0A1D1W6D1_RAMVA</name>
<dbReference type="PROSITE" id="PS50262">
    <property type="entry name" value="G_PROTEIN_RECEP_F1_2"/>
    <property type="match status" value="1"/>
</dbReference>
<proteinExistence type="predicted"/>
<dbReference type="InterPro" id="IPR017452">
    <property type="entry name" value="GPCR_Rhodpsn_7TM"/>
</dbReference>
<evidence type="ECO:0000256" key="1">
    <source>
        <dbReference type="ARBA" id="ARBA00004370"/>
    </source>
</evidence>
<feature type="transmembrane region" description="Helical" evidence="5">
    <location>
        <begin position="135"/>
        <end position="154"/>
    </location>
</feature>
<feature type="transmembrane region" description="Helical" evidence="5">
    <location>
        <begin position="45"/>
        <end position="64"/>
    </location>
</feature>
<dbReference type="SUPFAM" id="SSF81321">
    <property type="entry name" value="Family A G protein-coupled receptor-like"/>
    <property type="match status" value="1"/>
</dbReference>
<comment type="caution">
    <text evidence="7">The sequence shown here is derived from an EMBL/GenBank/DDBJ whole genome shotgun (WGS) entry which is preliminary data.</text>
</comment>
<evidence type="ECO:0000256" key="5">
    <source>
        <dbReference type="SAM" id="Phobius"/>
    </source>
</evidence>
<reference evidence="7 8" key="1">
    <citation type="journal article" date="2016" name="Nat. Commun.">
        <title>Extremotolerant tardigrade genome and improved radiotolerance of human cultured cells by tardigrade-unique protein.</title>
        <authorList>
            <person name="Hashimoto T."/>
            <person name="Horikawa D.D."/>
            <person name="Saito Y."/>
            <person name="Kuwahara H."/>
            <person name="Kozuka-Hata H."/>
            <person name="Shin-I T."/>
            <person name="Minakuchi Y."/>
            <person name="Ohishi K."/>
            <person name="Motoyama A."/>
            <person name="Aizu T."/>
            <person name="Enomoto A."/>
            <person name="Kondo K."/>
            <person name="Tanaka S."/>
            <person name="Hara Y."/>
            <person name="Koshikawa S."/>
            <person name="Sagara H."/>
            <person name="Miura T."/>
            <person name="Yokobori S."/>
            <person name="Miyagawa K."/>
            <person name="Suzuki Y."/>
            <person name="Kubo T."/>
            <person name="Oyama M."/>
            <person name="Kohara Y."/>
            <person name="Fujiyama A."/>
            <person name="Arakawa K."/>
            <person name="Katayama T."/>
            <person name="Toyoda A."/>
            <person name="Kunieda T."/>
        </authorList>
    </citation>
    <scope>NUCLEOTIDE SEQUENCE [LARGE SCALE GENOMIC DNA]</scope>
    <source>
        <strain evidence="7 8">YOKOZUNA-1</strain>
    </source>
</reference>
<organism evidence="7 8">
    <name type="scientific">Ramazzottius varieornatus</name>
    <name type="common">Water bear</name>
    <name type="synonym">Tardigrade</name>
    <dbReference type="NCBI Taxonomy" id="947166"/>
    <lineage>
        <taxon>Eukaryota</taxon>
        <taxon>Metazoa</taxon>
        <taxon>Ecdysozoa</taxon>
        <taxon>Tardigrada</taxon>
        <taxon>Eutardigrada</taxon>
        <taxon>Parachela</taxon>
        <taxon>Hypsibioidea</taxon>
        <taxon>Ramazzottiidae</taxon>
        <taxon>Ramazzottius</taxon>
    </lineage>
</organism>
<dbReference type="EMBL" id="BDGG01000020">
    <property type="protein sequence ID" value="GAV08985.1"/>
    <property type="molecule type" value="Genomic_DNA"/>
</dbReference>
<feature type="domain" description="G-protein coupled receptors family 1 profile" evidence="6">
    <location>
        <begin position="1"/>
        <end position="183"/>
    </location>
</feature>
<evidence type="ECO:0000256" key="3">
    <source>
        <dbReference type="ARBA" id="ARBA00022989"/>
    </source>
</evidence>
<dbReference type="Gene3D" id="1.20.1070.10">
    <property type="entry name" value="Rhodopsin 7-helix transmembrane proteins"/>
    <property type="match status" value="1"/>
</dbReference>
<keyword evidence="3 5" id="KW-1133">Transmembrane helix</keyword>
<evidence type="ECO:0000259" key="6">
    <source>
        <dbReference type="PROSITE" id="PS50262"/>
    </source>
</evidence>